<reference evidence="4" key="1">
    <citation type="submission" date="2018-01" db="EMBL/GenBank/DDBJ databases">
        <authorList>
            <person name="Regsiter A."/>
            <person name="William W."/>
        </authorList>
    </citation>
    <scope>NUCLEOTIDE SEQUENCE</scope>
    <source>
        <strain evidence="4">TRIP AH-1</strain>
    </source>
</reference>
<dbReference type="Gene3D" id="3.30.450.20">
    <property type="entry name" value="PAS domain"/>
    <property type="match status" value="1"/>
</dbReference>
<gene>
    <name evidence="4" type="ORF">PITCH_A1450002</name>
</gene>
<dbReference type="InterPro" id="IPR052155">
    <property type="entry name" value="Biofilm_reg_signaling"/>
</dbReference>
<dbReference type="InterPro" id="IPR036388">
    <property type="entry name" value="WH-like_DNA-bd_sf"/>
</dbReference>
<dbReference type="InterPro" id="IPR016032">
    <property type="entry name" value="Sig_transdc_resp-reg_C-effctor"/>
</dbReference>
<sequence>MGTKASYEDLKIRALELEKESLKRRLAENALREREKRLNTLIEITSDWVWEVDLNGVYTYTSMKVRDIMGYDADEIIGTVYYEYLEGEEKVRQIASFFDKTRKAKPFSGWQFTQLSKDGRQVIMEVNATPTYNSDGKFAGWIGFNRDITDKVLAERSLKQREKELEIKSNDLQEVNAALKVLLKQREEDKSELEAKVVANVKQLVEPYLEQLKMSKLLPAQKTYLNIIQSNLEEIISPFVTKLSSRCSNLTPAEIKVMNLIKHGSSTKEIAELLGLSWQTIEFQRKHIRKKLGITHKKKIFVPTSNTPLTGK</sequence>
<dbReference type="InterPro" id="IPR035965">
    <property type="entry name" value="PAS-like_dom_sf"/>
</dbReference>
<dbReference type="PRINTS" id="PR00038">
    <property type="entry name" value="HTHLUXR"/>
</dbReference>
<dbReference type="InterPro" id="IPR000700">
    <property type="entry name" value="PAS-assoc_C"/>
</dbReference>
<dbReference type="GO" id="GO:0003677">
    <property type="term" value="F:DNA binding"/>
    <property type="evidence" value="ECO:0007669"/>
    <property type="project" value="InterPro"/>
</dbReference>
<dbReference type="Pfam" id="PF00989">
    <property type="entry name" value="PAS"/>
    <property type="match status" value="1"/>
</dbReference>
<dbReference type="CDD" id="cd00130">
    <property type="entry name" value="PAS"/>
    <property type="match status" value="1"/>
</dbReference>
<dbReference type="PROSITE" id="PS50113">
    <property type="entry name" value="PAC"/>
    <property type="match status" value="1"/>
</dbReference>
<dbReference type="PANTHER" id="PTHR44757">
    <property type="entry name" value="DIGUANYLATE CYCLASE DGCP"/>
    <property type="match status" value="1"/>
</dbReference>
<dbReference type="EMBL" id="OJIN01000052">
    <property type="protein sequence ID" value="SPD72649.1"/>
    <property type="molecule type" value="Genomic_DNA"/>
</dbReference>
<protein>
    <submittedName>
        <fullName evidence="4">Transcriptional regulator, PAS domain linked with LysR-type HTH domain</fullName>
    </submittedName>
</protein>
<evidence type="ECO:0000313" key="4">
    <source>
        <dbReference type="EMBL" id="SPD72649.1"/>
    </source>
</evidence>
<accession>A0A445MTB3</accession>
<feature type="domain" description="PAS" evidence="2">
    <location>
        <begin position="34"/>
        <end position="90"/>
    </location>
</feature>
<dbReference type="NCBIfam" id="TIGR00229">
    <property type="entry name" value="sensory_box"/>
    <property type="match status" value="1"/>
</dbReference>
<dbReference type="InterPro" id="IPR001610">
    <property type="entry name" value="PAC"/>
</dbReference>
<dbReference type="CDD" id="cd06170">
    <property type="entry name" value="LuxR_C_like"/>
    <property type="match status" value="1"/>
</dbReference>
<keyword evidence="1" id="KW-0175">Coiled coil</keyword>
<dbReference type="InterPro" id="IPR000014">
    <property type="entry name" value="PAS"/>
</dbReference>
<dbReference type="GO" id="GO:0006355">
    <property type="term" value="P:regulation of DNA-templated transcription"/>
    <property type="evidence" value="ECO:0007669"/>
    <property type="project" value="InterPro"/>
</dbReference>
<dbReference type="SMART" id="SM00086">
    <property type="entry name" value="PAC"/>
    <property type="match status" value="1"/>
</dbReference>
<evidence type="ECO:0000259" key="3">
    <source>
        <dbReference type="PROSITE" id="PS50113"/>
    </source>
</evidence>
<evidence type="ECO:0000256" key="1">
    <source>
        <dbReference type="SAM" id="Coils"/>
    </source>
</evidence>
<dbReference type="InterPro" id="IPR013767">
    <property type="entry name" value="PAS_fold"/>
</dbReference>
<dbReference type="AlphaFoldDB" id="A0A445MTB3"/>
<dbReference type="PROSITE" id="PS00622">
    <property type="entry name" value="HTH_LUXR_1"/>
    <property type="match status" value="1"/>
</dbReference>
<organism evidence="4">
    <name type="scientific">uncultured Desulfobacterium sp</name>
    <dbReference type="NCBI Taxonomy" id="201089"/>
    <lineage>
        <taxon>Bacteria</taxon>
        <taxon>Pseudomonadati</taxon>
        <taxon>Thermodesulfobacteriota</taxon>
        <taxon>Desulfobacteria</taxon>
        <taxon>Desulfobacterales</taxon>
        <taxon>Desulfobacteriaceae</taxon>
        <taxon>Desulfobacterium</taxon>
        <taxon>environmental samples</taxon>
    </lineage>
</organism>
<proteinExistence type="predicted"/>
<dbReference type="SMART" id="SM00091">
    <property type="entry name" value="PAS"/>
    <property type="match status" value="1"/>
</dbReference>
<dbReference type="InterPro" id="IPR000792">
    <property type="entry name" value="Tscrpt_reg_LuxR_C"/>
</dbReference>
<dbReference type="SUPFAM" id="SSF55785">
    <property type="entry name" value="PYP-like sensor domain (PAS domain)"/>
    <property type="match status" value="1"/>
</dbReference>
<dbReference type="SMART" id="SM00421">
    <property type="entry name" value="HTH_LUXR"/>
    <property type="match status" value="1"/>
</dbReference>
<dbReference type="Pfam" id="PF00196">
    <property type="entry name" value="GerE"/>
    <property type="match status" value="1"/>
</dbReference>
<name>A0A445MTB3_9BACT</name>
<dbReference type="Gene3D" id="1.10.10.10">
    <property type="entry name" value="Winged helix-like DNA-binding domain superfamily/Winged helix DNA-binding domain"/>
    <property type="match status" value="1"/>
</dbReference>
<dbReference type="PANTHER" id="PTHR44757:SF10">
    <property type="entry name" value="MEMBRANE PROTEIN"/>
    <property type="match status" value="1"/>
</dbReference>
<feature type="coiled-coil region" evidence="1">
    <location>
        <begin position="155"/>
        <end position="196"/>
    </location>
</feature>
<evidence type="ECO:0000259" key="2">
    <source>
        <dbReference type="PROSITE" id="PS50112"/>
    </source>
</evidence>
<dbReference type="SUPFAM" id="SSF46894">
    <property type="entry name" value="C-terminal effector domain of the bipartite response regulators"/>
    <property type="match status" value="1"/>
</dbReference>
<feature type="domain" description="PAC" evidence="3">
    <location>
        <begin position="108"/>
        <end position="160"/>
    </location>
</feature>
<dbReference type="PROSITE" id="PS50112">
    <property type="entry name" value="PAS"/>
    <property type="match status" value="1"/>
</dbReference>